<evidence type="ECO:0000256" key="24">
    <source>
        <dbReference type="ARBA" id="ARBA00044770"/>
    </source>
</evidence>
<dbReference type="SUPFAM" id="SSF56601">
    <property type="entry name" value="beta-lactamase/transpeptidase-like"/>
    <property type="match status" value="1"/>
</dbReference>
<keyword evidence="8" id="KW-0997">Cell inner membrane</keyword>
<dbReference type="EC" id="2.4.99.28" evidence="24"/>
<dbReference type="GO" id="GO:0006508">
    <property type="term" value="P:proteolysis"/>
    <property type="evidence" value="ECO:0007669"/>
    <property type="project" value="UniProtKB-KW"/>
</dbReference>
<evidence type="ECO:0000256" key="16">
    <source>
        <dbReference type="ARBA" id="ARBA00022968"/>
    </source>
</evidence>
<keyword evidence="17" id="KW-0573">Peptidoglycan synthesis</keyword>
<keyword evidence="15" id="KW-0133">Cell shape</keyword>
<dbReference type="InterPro" id="IPR050396">
    <property type="entry name" value="Glycosyltr_51/Transpeptidase"/>
</dbReference>
<comment type="similarity">
    <text evidence="3">In the C-terminal section; belongs to the transpeptidase family.</text>
</comment>
<dbReference type="NCBIfam" id="TIGR02074">
    <property type="entry name" value="PBP_1a_fam"/>
    <property type="match status" value="1"/>
</dbReference>
<evidence type="ECO:0000256" key="17">
    <source>
        <dbReference type="ARBA" id="ARBA00022984"/>
    </source>
</evidence>
<comment type="similarity">
    <text evidence="4">In the N-terminal section; belongs to the glycosyltransferase 51 family.</text>
</comment>
<dbReference type="EMBL" id="JFKC01000003">
    <property type="protein sequence ID" value="OSQ52105.1"/>
    <property type="molecule type" value="Genomic_DNA"/>
</dbReference>
<dbReference type="InterPro" id="IPR036950">
    <property type="entry name" value="PBP_transglycosylase"/>
</dbReference>
<proteinExistence type="inferred from homology"/>
<keyword evidence="13" id="KW-0812">Transmembrane</keyword>
<keyword evidence="20" id="KW-0046">Antibiotic resistance</keyword>
<evidence type="ECO:0000256" key="9">
    <source>
        <dbReference type="ARBA" id="ARBA00022645"/>
    </source>
</evidence>
<dbReference type="OrthoDB" id="9766909at2"/>
<comment type="pathway">
    <text evidence="26">Glycan biosynthesis.</text>
</comment>
<evidence type="ECO:0000259" key="27">
    <source>
        <dbReference type="Pfam" id="PF00905"/>
    </source>
</evidence>
<evidence type="ECO:0000256" key="11">
    <source>
        <dbReference type="ARBA" id="ARBA00022676"/>
    </source>
</evidence>
<evidence type="ECO:0000259" key="28">
    <source>
        <dbReference type="Pfam" id="PF00912"/>
    </source>
</evidence>
<keyword evidence="7" id="KW-1003">Cell membrane</keyword>
<evidence type="ECO:0000256" key="23">
    <source>
        <dbReference type="ARBA" id="ARBA00034000"/>
    </source>
</evidence>
<evidence type="ECO:0000256" key="20">
    <source>
        <dbReference type="ARBA" id="ARBA00023251"/>
    </source>
</evidence>
<dbReference type="Pfam" id="PF00905">
    <property type="entry name" value="Transpeptidase"/>
    <property type="match status" value="1"/>
</dbReference>
<comment type="catalytic activity">
    <reaction evidence="25">
        <text>[GlcNAc-(1-&gt;4)-Mur2Ac(oyl-L-Ala-gamma-D-Glu-L-Lys-D-Ala-D-Ala)](n)-di-trans,octa-cis-undecaprenyl diphosphate + beta-D-GlcNAc-(1-&gt;4)-Mur2Ac(oyl-L-Ala-gamma-D-Glu-L-Lys-D-Ala-D-Ala)-di-trans,octa-cis-undecaprenyl diphosphate = [GlcNAc-(1-&gt;4)-Mur2Ac(oyl-L-Ala-gamma-D-Glu-L-Lys-D-Ala-D-Ala)](n+1)-di-trans,octa-cis-undecaprenyl diphosphate + di-trans,octa-cis-undecaprenyl diphosphate + H(+)</text>
        <dbReference type="Rhea" id="RHEA:23708"/>
        <dbReference type="Rhea" id="RHEA-COMP:9602"/>
        <dbReference type="Rhea" id="RHEA-COMP:9603"/>
        <dbReference type="ChEBI" id="CHEBI:15378"/>
        <dbReference type="ChEBI" id="CHEBI:58405"/>
        <dbReference type="ChEBI" id="CHEBI:60033"/>
        <dbReference type="ChEBI" id="CHEBI:78435"/>
        <dbReference type="EC" id="2.4.99.28"/>
    </reaction>
</comment>
<dbReference type="FunFam" id="1.10.3810.10:FF:000003">
    <property type="entry name" value="Penicillin-binding protein 1a"/>
    <property type="match status" value="1"/>
</dbReference>
<keyword evidence="12" id="KW-0808">Transferase</keyword>
<dbReference type="GO" id="GO:0008360">
    <property type="term" value="P:regulation of cell shape"/>
    <property type="evidence" value="ECO:0007669"/>
    <property type="project" value="UniProtKB-KW"/>
</dbReference>
<evidence type="ECO:0000256" key="21">
    <source>
        <dbReference type="ARBA" id="ARBA00023268"/>
    </source>
</evidence>
<dbReference type="EC" id="3.4.16.4" evidence="5"/>
<dbReference type="UniPathway" id="UPA00219"/>
<dbReference type="PANTHER" id="PTHR32282:SF27">
    <property type="entry name" value="PENICILLIN-BINDING PROTEIN 1A"/>
    <property type="match status" value="1"/>
</dbReference>
<evidence type="ECO:0000256" key="10">
    <source>
        <dbReference type="ARBA" id="ARBA00022670"/>
    </source>
</evidence>
<keyword evidence="21" id="KW-0511">Multifunctional enzyme</keyword>
<evidence type="ECO:0000256" key="3">
    <source>
        <dbReference type="ARBA" id="ARBA00007090"/>
    </source>
</evidence>
<keyword evidence="22" id="KW-0961">Cell wall biogenesis/degradation</keyword>
<dbReference type="GO" id="GO:0008658">
    <property type="term" value="F:penicillin binding"/>
    <property type="evidence" value="ECO:0007669"/>
    <property type="project" value="InterPro"/>
</dbReference>
<dbReference type="Gene3D" id="1.10.3810.10">
    <property type="entry name" value="Biosynthetic peptidoglycan transglycosylase-like"/>
    <property type="match status" value="1"/>
</dbReference>
<evidence type="ECO:0000256" key="5">
    <source>
        <dbReference type="ARBA" id="ARBA00012448"/>
    </source>
</evidence>
<dbReference type="InterPro" id="IPR001264">
    <property type="entry name" value="Glyco_trans_51"/>
</dbReference>
<keyword evidence="18" id="KW-1133">Transmembrane helix</keyword>
<gene>
    <name evidence="30" type="ORF">MGEO_06190</name>
</gene>
<evidence type="ECO:0000256" key="22">
    <source>
        <dbReference type="ARBA" id="ARBA00023316"/>
    </source>
</evidence>
<dbReference type="Pfam" id="PF17092">
    <property type="entry name" value="PCB_OB"/>
    <property type="match status" value="1"/>
</dbReference>
<accession>A0A1X4NNZ2</accession>
<evidence type="ECO:0000256" key="26">
    <source>
        <dbReference type="ARBA" id="ARBA00060592"/>
    </source>
</evidence>
<dbReference type="Pfam" id="PF00912">
    <property type="entry name" value="Transgly"/>
    <property type="match status" value="1"/>
</dbReference>
<evidence type="ECO:0000256" key="6">
    <source>
        <dbReference type="ARBA" id="ARBA00018638"/>
    </source>
</evidence>
<feature type="domain" description="Glycosyl transferase family 51" evidence="28">
    <location>
        <begin position="60"/>
        <end position="235"/>
    </location>
</feature>
<dbReference type="SUPFAM" id="SSF53955">
    <property type="entry name" value="Lysozyme-like"/>
    <property type="match status" value="1"/>
</dbReference>
<dbReference type="GO" id="GO:0030288">
    <property type="term" value="C:outer membrane-bounded periplasmic space"/>
    <property type="evidence" value="ECO:0007669"/>
    <property type="project" value="TreeGrafter"/>
</dbReference>
<dbReference type="GO" id="GO:0009252">
    <property type="term" value="P:peptidoglycan biosynthetic process"/>
    <property type="evidence" value="ECO:0007669"/>
    <property type="project" value="UniProtKB-UniPathway"/>
</dbReference>
<dbReference type="RefSeq" id="WP_085635839.1">
    <property type="nucleotide sequence ID" value="NZ_JFKC01000003.1"/>
</dbReference>
<keyword evidence="10" id="KW-0645">Protease</keyword>
<name>A0A1X4NNZ2_9RHOB</name>
<evidence type="ECO:0000256" key="4">
    <source>
        <dbReference type="ARBA" id="ARBA00007739"/>
    </source>
</evidence>
<reference evidence="30 31" key="1">
    <citation type="submission" date="2014-03" db="EMBL/GenBank/DDBJ databases">
        <title>The draft genome sequence of Marivita geojedonensis KCTC 23882.</title>
        <authorList>
            <person name="Lai Q."/>
            <person name="Shao Z."/>
        </authorList>
    </citation>
    <scope>NUCLEOTIDE SEQUENCE [LARGE SCALE GENOMIC DNA]</scope>
    <source>
        <strain evidence="30 31">DPG-138</strain>
    </source>
</reference>
<organism evidence="30 31">
    <name type="scientific">Marivita geojedonensis</name>
    <dbReference type="NCBI Taxonomy" id="1123756"/>
    <lineage>
        <taxon>Bacteria</taxon>
        <taxon>Pseudomonadati</taxon>
        <taxon>Pseudomonadota</taxon>
        <taxon>Alphaproteobacteria</taxon>
        <taxon>Rhodobacterales</taxon>
        <taxon>Roseobacteraceae</taxon>
        <taxon>Marivita</taxon>
    </lineage>
</organism>
<protein>
    <recommendedName>
        <fullName evidence="6">Penicillin-binding protein 1A</fullName>
        <ecNumber evidence="24">2.4.99.28</ecNumber>
        <ecNumber evidence="5">3.4.16.4</ecNumber>
    </recommendedName>
</protein>
<dbReference type="GO" id="GO:0008955">
    <property type="term" value="F:peptidoglycan glycosyltransferase activity"/>
    <property type="evidence" value="ECO:0007669"/>
    <property type="project" value="UniProtKB-EC"/>
</dbReference>
<dbReference type="GO" id="GO:0071555">
    <property type="term" value="P:cell wall organization"/>
    <property type="evidence" value="ECO:0007669"/>
    <property type="project" value="UniProtKB-KW"/>
</dbReference>
<keyword evidence="14" id="KW-0378">Hydrolase</keyword>
<dbReference type="STRING" id="1123756.MGEO_06190"/>
<evidence type="ECO:0000256" key="2">
    <source>
        <dbReference type="ARBA" id="ARBA00004752"/>
    </source>
</evidence>
<comment type="subcellular location">
    <subcellularLocation>
        <location evidence="1">Cell inner membrane</location>
        <topology evidence="1">Single-pass type II membrane protein</topology>
    </subcellularLocation>
</comment>
<dbReference type="InterPro" id="IPR023346">
    <property type="entry name" value="Lysozyme-like_dom_sf"/>
</dbReference>
<dbReference type="Proteomes" id="UP000193926">
    <property type="component" value="Unassembled WGS sequence"/>
</dbReference>
<evidence type="ECO:0000256" key="14">
    <source>
        <dbReference type="ARBA" id="ARBA00022801"/>
    </source>
</evidence>
<dbReference type="GO" id="GO:0005886">
    <property type="term" value="C:plasma membrane"/>
    <property type="evidence" value="ECO:0007669"/>
    <property type="project" value="UniProtKB-SubCell"/>
</dbReference>
<dbReference type="GO" id="GO:0046677">
    <property type="term" value="P:response to antibiotic"/>
    <property type="evidence" value="ECO:0007669"/>
    <property type="project" value="UniProtKB-KW"/>
</dbReference>
<comment type="catalytic activity">
    <reaction evidence="23">
        <text>Preferential cleavage: (Ac)2-L-Lys-D-Ala-|-D-Ala. Also transpeptidation of peptidyl-alanyl moieties that are N-acyl substituents of D-alanine.</text>
        <dbReference type="EC" id="3.4.16.4"/>
    </reaction>
</comment>
<evidence type="ECO:0000313" key="30">
    <source>
        <dbReference type="EMBL" id="OSQ52105.1"/>
    </source>
</evidence>
<keyword evidence="9" id="KW-0121">Carboxypeptidase</keyword>
<dbReference type="AlphaFoldDB" id="A0A1X4NNZ2"/>
<keyword evidence="11" id="KW-0328">Glycosyltransferase</keyword>
<comment type="pathway">
    <text evidence="2">Cell wall biogenesis; peptidoglycan biosynthesis.</text>
</comment>
<keyword evidence="31" id="KW-1185">Reference proteome</keyword>
<evidence type="ECO:0000256" key="7">
    <source>
        <dbReference type="ARBA" id="ARBA00022475"/>
    </source>
</evidence>
<evidence type="ECO:0000256" key="25">
    <source>
        <dbReference type="ARBA" id="ARBA00049902"/>
    </source>
</evidence>
<evidence type="ECO:0000256" key="15">
    <source>
        <dbReference type="ARBA" id="ARBA00022960"/>
    </source>
</evidence>
<keyword evidence="16" id="KW-0735">Signal-anchor</keyword>
<dbReference type="InterPro" id="IPR012338">
    <property type="entry name" value="Beta-lactam/transpept-like"/>
</dbReference>
<sequence>MIRFILSFFGAIFTLITMGMMMVALGVGGVFWMYGRDLPSHESLAQYTPPTISRIYSVEGRIIDEFAQERRLFTPANEIPDLVKQAFISAEDKNFYTHQGYDLRGIAAAAVDAVASGGRDVRGASTITQQVMKNFLLSGDRRVERKIKEIILASRIEDTLSKDKILELYMNEIFLGQNSYGVTAAAQTYFNKSLVELAPHEAATLASMPKAPSEFHPVRRKDRLLSRRNFVLKEMYENGYIDKETYETEVAMPLKSVQNGDYDPFRDALPPRSYFTDEIRRQLSEDFGEGEFFSGGFSVRATLDPELQVEAEDALQRALEQYDRSQGVWRGTGKKIPADQLTNETTWREALANVTIARDIQLENPWYPAVVLEIGQNDARIGIEGVADDEDGHWIPAKDVQWARKRNSDGSLGRRGQVAGDLLEVGDVVHVRRMTADDNGSFIRWTLRQVPQVQGAFMAMDVNTGRVIAMQGGFSYQHSVFNRATQAQRQPGSSFKPFVYAAALDSGYSPATIVVDAPIEINTPQGVWRPKNASNKFYGPTPLRTGIEQSRNLMTIRLAQEVGMDTVANYAEKFGVYDNMGRVLANALGADETTLYKMVAAYAMFANGGERVEPTLVDRVQDRYGNTVYKHDQRVCEDCTLASLQPGLGPTVRSNRERVMNAVTAYQLTSMMQGVVERGTARRAVNLPVPTAGKTGTTNDAKDVWFVGFTSNIVAGCYIGFDQPRSLGSGASGGGMCGPVFNSFMQKAVAKYGGSSFRAPDSCQFIKIDRNTGARLSDSASGDNVVAECFREGEEPIFGIQFDGGFAMGSNFELYSDSAGATKQVTTSSGGTAIVGPKASFGTLSSGGLY</sequence>
<dbReference type="InterPro" id="IPR031376">
    <property type="entry name" value="PCB_OB"/>
</dbReference>
<evidence type="ECO:0000256" key="8">
    <source>
        <dbReference type="ARBA" id="ARBA00022519"/>
    </source>
</evidence>
<evidence type="ECO:0000313" key="31">
    <source>
        <dbReference type="Proteomes" id="UP000193926"/>
    </source>
</evidence>
<feature type="domain" description="Penicillin-binding protein transpeptidase" evidence="27">
    <location>
        <begin position="455"/>
        <end position="745"/>
    </location>
</feature>
<evidence type="ECO:0000256" key="1">
    <source>
        <dbReference type="ARBA" id="ARBA00004249"/>
    </source>
</evidence>
<dbReference type="PANTHER" id="PTHR32282">
    <property type="entry name" value="BINDING PROTEIN TRANSPEPTIDASE, PUTATIVE-RELATED"/>
    <property type="match status" value="1"/>
</dbReference>
<dbReference type="Gene3D" id="3.40.710.10">
    <property type="entry name" value="DD-peptidase/beta-lactamase superfamily"/>
    <property type="match status" value="2"/>
</dbReference>
<comment type="caution">
    <text evidence="30">The sequence shown here is derived from an EMBL/GenBank/DDBJ whole genome shotgun (WGS) entry which is preliminary data.</text>
</comment>
<dbReference type="InterPro" id="IPR001460">
    <property type="entry name" value="PCN-bd_Tpept"/>
</dbReference>
<evidence type="ECO:0000256" key="12">
    <source>
        <dbReference type="ARBA" id="ARBA00022679"/>
    </source>
</evidence>
<evidence type="ECO:0000256" key="19">
    <source>
        <dbReference type="ARBA" id="ARBA00023136"/>
    </source>
</evidence>
<evidence type="ECO:0000256" key="13">
    <source>
        <dbReference type="ARBA" id="ARBA00022692"/>
    </source>
</evidence>
<evidence type="ECO:0000256" key="18">
    <source>
        <dbReference type="ARBA" id="ARBA00022989"/>
    </source>
</evidence>
<evidence type="ECO:0000259" key="29">
    <source>
        <dbReference type="Pfam" id="PF17092"/>
    </source>
</evidence>
<dbReference type="GO" id="GO:0009002">
    <property type="term" value="F:serine-type D-Ala-D-Ala carboxypeptidase activity"/>
    <property type="evidence" value="ECO:0007669"/>
    <property type="project" value="UniProtKB-EC"/>
</dbReference>
<keyword evidence="19" id="KW-0472">Membrane</keyword>
<feature type="domain" description="Penicillin-binding protein OB-like" evidence="29">
    <location>
        <begin position="329"/>
        <end position="453"/>
    </location>
</feature>